<evidence type="ECO:0000256" key="1">
    <source>
        <dbReference type="ARBA" id="ARBA00022679"/>
    </source>
</evidence>
<dbReference type="InterPro" id="IPR025184">
    <property type="entry name" value="AadA_C"/>
</dbReference>
<comment type="caution">
    <text evidence="6">The sequence shown here is derived from an EMBL/GenBank/DDBJ whole genome shotgun (WGS) entry which is preliminary data.</text>
</comment>
<evidence type="ECO:0000256" key="2">
    <source>
        <dbReference type="ARBA" id="ARBA00023251"/>
    </source>
</evidence>
<dbReference type="SUPFAM" id="SSF81301">
    <property type="entry name" value="Nucleotidyltransferase"/>
    <property type="match status" value="1"/>
</dbReference>
<sequence>MVRGVFGAQLVGVYRHGSAVLGGLRRYSDIDVLVVSTDPLDQGQRRALLAGLLELSGEVGGALRPVELTSVVQGAVRPWRYPPTSDFQYGEWLRAEYEGGEIPSATVSPDLAVLITMVLDGDSTLVGPPPAQVLDPVPRADLTHAMVAGVPELFGELETDTRNVLLTLARVWMTVATGVIAAKDEAAEWVLDRIAPEHRPVLAHARAVYLGAAEEDWAGQAARIERAALTLRTGIEQAAAGNQKS</sequence>
<dbReference type="CDD" id="cd05403">
    <property type="entry name" value="NT_KNTase_like"/>
    <property type="match status" value="1"/>
</dbReference>
<keyword evidence="7" id="KW-1185">Reference proteome</keyword>
<feature type="domain" description="Polymerase nucleotidyl transferase" evidence="4">
    <location>
        <begin position="11"/>
        <end position="42"/>
    </location>
</feature>
<accession>A0ABR4ZD01</accession>
<dbReference type="Proteomes" id="UP000031364">
    <property type="component" value="Unassembled WGS sequence"/>
</dbReference>
<protein>
    <submittedName>
        <fullName evidence="6">Nucleotidyltransferase</fullName>
    </submittedName>
</protein>
<organism evidence="6 7">
    <name type="scientific">Nocardia vulneris</name>
    <dbReference type="NCBI Taxonomy" id="1141657"/>
    <lineage>
        <taxon>Bacteria</taxon>
        <taxon>Bacillati</taxon>
        <taxon>Actinomycetota</taxon>
        <taxon>Actinomycetes</taxon>
        <taxon>Mycobacteriales</taxon>
        <taxon>Nocardiaceae</taxon>
        <taxon>Nocardia</taxon>
    </lineage>
</organism>
<evidence type="ECO:0000313" key="7">
    <source>
        <dbReference type="Proteomes" id="UP000031364"/>
    </source>
</evidence>
<comment type="catalytic activity">
    <reaction evidence="3">
        <text>spectinomycin + ATP = 9-O-adenylylspectinomycin + diphosphate</text>
        <dbReference type="Rhea" id="RHEA:63228"/>
        <dbReference type="ChEBI" id="CHEBI:30616"/>
        <dbReference type="ChEBI" id="CHEBI:33019"/>
        <dbReference type="ChEBI" id="CHEBI:146260"/>
        <dbReference type="ChEBI" id="CHEBI:146261"/>
    </reaction>
</comment>
<dbReference type="Pfam" id="PF01909">
    <property type="entry name" value="NTP_transf_2"/>
    <property type="match status" value="1"/>
</dbReference>
<name>A0ABR4ZD01_9NOCA</name>
<feature type="domain" description="Adenylyltransferase AadA C-terminal" evidence="5">
    <location>
        <begin position="132"/>
        <end position="229"/>
    </location>
</feature>
<reference evidence="6 7" key="1">
    <citation type="journal article" date="2014" name="Int. J. Syst. Evol. Microbiol.">
        <title>Nocardia vulneris sp. nov., isolated from wounds of human patients in North America.</title>
        <authorList>
            <person name="Lasker B.A."/>
            <person name="Bell M."/>
            <person name="Klenk H.P."/>
            <person name="Sproer C."/>
            <person name="Schumann C."/>
            <person name="Schumann P."/>
            <person name="Brown J.M."/>
        </authorList>
    </citation>
    <scope>NUCLEOTIDE SEQUENCE [LARGE SCALE GENOMIC DNA]</scope>
    <source>
        <strain evidence="6 7">W9851</strain>
    </source>
</reference>
<dbReference type="InterPro" id="IPR024172">
    <property type="entry name" value="AadA/Aad9"/>
</dbReference>
<dbReference type="PIRSF" id="PIRSF000819">
    <property type="entry name" value="Streptomycin_3-adenylyltransf"/>
    <property type="match status" value="1"/>
</dbReference>
<evidence type="ECO:0000256" key="3">
    <source>
        <dbReference type="ARBA" id="ARBA00047831"/>
    </source>
</evidence>
<dbReference type="NCBIfam" id="NF010309">
    <property type="entry name" value="PRK13746.1"/>
    <property type="match status" value="1"/>
</dbReference>
<keyword evidence="1" id="KW-0808">Transferase</keyword>
<evidence type="ECO:0000259" key="5">
    <source>
        <dbReference type="Pfam" id="PF13427"/>
    </source>
</evidence>
<dbReference type="InterPro" id="IPR002934">
    <property type="entry name" value="Polymerase_NTP_transf_dom"/>
</dbReference>
<dbReference type="Pfam" id="PF13427">
    <property type="entry name" value="AadA_C"/>
    <property type="match status" value="1"/>
</dbReference>
<keyword evidence="2" id="KW-0046">Antibiotic resistance</keyword>
<evidence type="ECO:0000259" key="4">
    <source>
        <dbReference type="Pfam" id="PF01909"/>
    </source>
</evidence>
<proteinExistence type="predicted"/>
<gene>
    <name evidence="6" type="ORF">FG87_20405</name>
</gene>
<dbReference type="InterPro" id="IPR043519">
    <property type="entry name" value="NT_sf"/>
</dbReference>
<evidence type="ECO:0000313" key="6">
    <source>
        <dbReference type="EMBL" id="KIA63222.1"/>
    </source>
</evidence>
<dbReference type="EMBL" id="JNFP01000024">
    <property type="protein sequence ID" value="KIA63222.1"/>
    <property type="molecule type" value="Genomic_DNA"/>
</dbReference>